<dbReference type="SUPFAM" id="SSF88723">
    <property type="entry name" value="PIN domain-like"/>
    <property type="match status" value="1"/>
</dbReference>
<keyword evidence="3" id="KW-1185">Reference proteome</keyword>
<accession>A0A4U6DG83</accession>
<protein>
    <submittedName>
        <fullName evidence="2">Type II toxin-antitoxin system VapC family toxin</fullName>
    </submittedName>
</protein>
<sequence>MDKVIIDICVSLRKTQKIKLSDTIIAATALVHGYTLITNNEKDFANLKDLDVVNLHKM</sequence>
<organism evidence="2 3">
    <name type="scientific">Dyadobacter frigoris</name>
    <dbReference type="NCBI Taxonomy" id="2576211"/>
    <lineage>
        <taxon>Bacteria</taxon>
        <taxon>Pseudomonadati</taxon>
        <taxon>Bacteroidota</taxon>
        <taxon>Cytophagia</taxon>
        <taxon>Cytophagales</taxon>
        <taxon>Spirosomataceae</taxon>
        <taxon>Dyadobacter</taxon>
    </lineage>
</organism>
<dbReference type="Gene3D" id="3.40.50.1010">
    <property type="entry name" value="5'-nuclease"/>
    <property type="match status" value="1"/>
</dbReference>
<dbReference type="Proteomes" id="UP000304900">
    <property type="component" value="Unassembled WGS sequence"/>
</dbReference>
<dbReference type="Pfam" id="PF01850">
    <property type="entry name" value="PIN"/>
    <property type="match status" value="1"/>
</dbReference>
<evidence type="ECO:0000313" key="2">
    <source>
        <dbReference type="EMBL" id="TKT93634.1"/>
    </source>
</evidence>
<dbReference type="InterPro" id="IPR029060">
    <property type="entry name" value="PIN-like_dom_sf"/>
</dbReference>
<evidence type="ECO:0000313" key="3">
    <source>
        <dbReference type="Proteomes" id="UP000304900"/>
    </source>
</evidence>
<dbReference type="InterPro" id="IPR002716">
    <property type="entry name" value="PIN_dom"/>
</dbReference>
<feature type="domain" description="PIN" evidence="1">
    <location>
        <begin position="3"/>
        <end position="48"/>
    </location>
</feature>
<name>A0A4U6DG83_9BACT</name>
<dbReference type="OrthoDB" id="676982at2"/>
<reference evidence="2 3" key="1">
    <citation type="submission" date="2019-05" db="EMBL/GenBank/DDBJ databases">
        <title>Dyadobacter AR-3-8 sp. nov., isolated from arctic soil.</title>
        <authorList>
            <person name="Chaudhary D.K."/>
        </authorList>
    </citation>
    <scope>NUCLEOTIDE SEQUENCE [LARGE SCALE GENOMIC DNA]</scope>
    <source>
        <strain evidence="2 3">AR-3-8</strain>
    </source>
</reference>
<gene>
    <name evidence="2" type="ORF">FDK13_06990</name>
</gene>
<evidence type="ECO:0000259" key="1">
    <source>
        <dbReference type="Pfam" id="PF01850"/>
    </source>
</evidence>
<dbReference type="EMBL" id="SZVO01000002">
    <property type="protein sequence ID" value="TKT93634.1"/>
    <property type="molecule type" value="Genomic_DNA"/>
</dbReference>
<dbReference type="AlphaFoldDB" id="A0A4U6DG83"/>
<comment type="caution">
    <text evidence="2">The sequence shown here is derived from an EMBL/GenBank/DDBJ whole genome shotgun (WGS) entry which is preliminary data.</text>
</comment>
<proteinExistence type="predicted"/>